<feature type="transmembrane region" description="Helical" evidence="10">
    <location>
        <begin position="232"/>
        <end position="254"/>
    </location>
</feature>
<protein>
    <submittedName>
        <fullName evidence="13">H-2 class II histocompatibility antigen E-S beta chain-like</fullName>
    </submittedName>
</protein>
<dbReference type="EMBL" id="JAOTOJ010000002">
    <property type="protein sequence ID" value="KAK9405302.1"/>
    <property type="molecule type" value="Genomic_DNA"/>
</dbReference>
<evidence type="ECO:0000256" key="10">
    <source>
        <dbReference type="SAM" id="Phobius"/>
    </source>
</evidence>
<keyword evidence="4 10" id="KW-1133">Transmembrane helix</keyword>
<comment type="caution">
    <text evidence="13">The sequence shown here is derived from an EMBL/GenBank/DDBJ whole genome shotgun (WGS) entry which is preliminary data.</text>
</comment>
<dbReference type="SUPFAM" id="SSF48726">
    <property type="entry name" value="Immunoglobulin"/>
    <property type="match status" value="1"/>
</dbReference>
<feature type="signal peptide" evidence="11">
    <location>
        <begin position="1"/>
        <end position="18"/>
    </location>
</feature>
<reference evidence="13 14" key="1">
    <citation type="journal article" date="2024" name="Proc. Natl. Acad. Sci. U.S.A.">
        <title>The genetic regulatory architecture and epigenomic basis for age-related changes in rattlesnake venom.</title>
        <authorList>
            <person name="Hogan M.P."/>
            <person name="Holding M.L."/>
            <person name="Nystrom G.S."/>
            <person name="Colston T.J."/>
            <person name="Bartlett D.A."/>
            <person name="Mason A.J."/>
            <person name="Ellsworth S.A."/>
            <person name="Rautsaw R.M."/>
            <person name="Lawrence K.C."/>
            <person name="Strickland J.L."/>
            <person name="He B."/>
            <person name="Fraser P."/>
            <person name="Margres M.J."/>
            <person name="Gilbert D.M."/>
            <person name="Gibbs H.L."/>
            <person name="Parkinson C.L."/>
            <person name="Rokyta D.R."/>
        </authorList>
    </citation>
    <scope>NUCLEOTIDE SEQUENCE [LARGE SCALE GENOMIC DNA]</scope>
    <source>
        <strain evidence="13">DRR0105</strain>
    </source>
</reference>
<organism evidence="13 14">
    <name type="scientific">Crotalus adamanteus</name>
    <name type="common">Eastern diamondback rattlesnake</name>
    <dbReference type="NCBI Taxonomy" id="8729"/>
    <lineage>
        <taxon>Eukaryota</taxon>
        <taxon>Metazoa</taxon>
        <taxon>Chordata</taxon>
        <taxon>Craniata</taxon>
        <taxon>Vertebrata</taxon>
        <taxon>Euteleostomi</taxon>
        <taxon>Lepidosauria</taxon>
        <taxon>Squamata</taxon>
        <taxon>Bifurcata</taxon>
        <taxon>Unidentata</taxon>
        <taxon>Episquamata</taxon>
        <taxon>Toxicofera</taxon>
        <taxon>Serpentes</taxon>
        <taxon>Colubroidea</taxon>
        <taxon>Viperidae</taxon>
        <taxon>Crotalinae</taxon>
        <taxon>Crotalus</taxon>
    </lineage>
</organism>
<dbReference type="GO" id="GO:0002504">
    <property type="term" value="P:antigen processing and presentation of peptide or polysaccharide antigen via MHC class II"/>
    <property type="evidence" value="ECO:0007669"/>
    <property type="project" value="UniProtKB-KW"/>
</dbReference>
<dbReference type="Pfam" id="PF07654">
    <property type="entry name" value="C1-set"/>
    <property type="match status" value="1"/>
</dbReference>
<dbReference type="PROSITE" id="PS50835">
    <property type="entry name" value="IG_LIKE"/>
    <property type="match status" value="1"/>
</dbReference>
<keyword evidence="8" id="KW-0325">Glycoprotein</keyword>
<dbReference type="PANTHER" id="PTHR19944:SF99">
    <property type="entry name" value="HLA CLASS II HISTOCOMPATIBILITY ANTIGEN, DRB1 BETA CHAIN"/>
    <property type="match status" value="1"/>
</dbReference>
<evidence type="ECO:0000256" key="2">
    <source>
        <dbReference type="ARBA" id="ARBA00022692"/>
    </source>
</evidence>
<dbReference type="SUPFAM" id="SSF54452">
    <property type="entry name" value="MHC antigen-recognition domain"/>
    <property type="match status" value="1"/>
</dbReference>
<dbReference type="Proteomes" id="UP001474421">
    <property type="component" value="Unassembled WGS sequence"/>
</dbReference>
<dbReference type="SMART" id="SM00407">
    <property type="entry name" value="IGc1"/>
    <property type="match status" value="1"/>
</dbReference>
<feature type="domain" description="Ig-like" evidence="12">
    <location>
        <begin position="129"/>
        <end position="217"/>
    </location>
</feature>
<proteinExistence type="predicted"/>
<dbReference type="InterPro" id="IPR007110">
    <property type="entry name" value="Ig-like_dom"/>
</dbReference>
<dbReference type="PROSITE" id="PS00290">
    <property type="entry name" value="IG_MHC"/>
    <property type="match status" value="1"/>
</dbReference>
<dbReference type="FunFam" id="3.10.320.10:FF:000001">
    <property type="entry name" value="HLA class II histocompatibility antigen, DRB1-1 beta chain"/>
    <property type="match status" value="1"/>
</dbReference>
<evidence type="ECO:0000256" key="6">
    <source>
        <dbReference type="ARBA" id="ARBA00023136"/>
    </source>
</evidence>
<accession>A0AAW1BUT6</accession>
<keyword evidence="9" id="KW-0491">MHC II</keyword>
<keyword evidence="7" id="KW-1015">Disulfide bond</keyword>
<dbReference type="AlphaFoldDB" id="A0AAW1BUT6"/>
<evidence type="ECO:0000256" key="4">
    <source>
        <dbReference type="ARBA" id="ARBA00022989"/>
    </source>
</evidence>
<keyword evidence="6 10" id="KW-0472">Membrane</keyword>
<comment type="subcellular location">
    <subcellularLocation>
        <location evidence="1">Membrane</location>
        <topology evidence="1">Single-pass type I membrane protein</topology>
    </subcellularLocation>
</comment>
<dbReference type="Gene3D" id="3.10.320.10">
    <property type="entry name" value="Class II Histocompatibility Antigen, M Beta Chain, Chain B, domain 1"/>
    <property type="match status" value="1"/>
</dbReference>
<sequence length="276" mass="30659">MGSAGLPLMLLLLAGALARIPGSEGGKETPVHFLVQGKSECHFLNGTRQVHYLQSYFYDQQEYLRFDSNLGKFVAITELGQVDADAWNKDKRILEDATATVDLFCRYNYRVYNYNAPRSERLIGRRAKPTVSISSTKLDPASPNTILLCTVRGFYPVEIEVRWLKNGRLEEEGVAFGEELQNGDWTYQLQVLLETQTQRGDVYACQVGHASLEAPITVQWEPRSSNSARIKLWTGIMGAVLGVAFLAVGLSLHLKSKKATPIQPPAALPINHPPAE</sequence>
<evidence type="ECO:0000256" key="9">
    <source>
        <dbReference type="ARBA" id="ARBA00023182"/>
    </source>
</evidence>
<dbReference type="InterPro" id="IPR014745">
    <property type="entry name" value="MHC_II_a/b_N"/>
</dbReference>
<keyword evidence="2 10" id="KW-0812">Transmembrane</keyword>
<evidence type="ECO:0000256" key="3">
    <source>
        <dbReference type="ARBA" id="ARBA00022859"/>
    </source>
</evidence>
<dbReference type="Pfam" id="PF00969">
    <property type="entry name" value="MHC_II_beta"/>
    <property type="match status" value="1"/>
</dbReference>
<evidence type="ECO:0000256" key="8">
    <source>
        <dbReference type="ARBA" id="ARBA00023180"/>
    </source>
</evidence>
<dbReference type="InterPro" id="IPR050160">
    <property type="entry name" value="MHC/Immunoglobulin"/>
</dbReference>
<evidence type="ECO:0000256" key="1">
    <source>
        <dbReference type="ARBA" id="ARBA00004479"/>
    </source>
</evidence>
<evidence type="ECO:0000259" key="12">
    <source>
        <dbReference type="PROSITE" id="PS50835"/>
    </source>
</evidence>
<dbReference type="InterPro" id="IPR011162">
    <property type="entry name" value="MHC_I/II-like_Ag-recog"/>
</dbReference>
<dbReference type="InterPro" id="IPR000353">
    <property type="entry name" value="MHC_II_b_N"/>
</dbReference>
<dbReference type="InterPro" id="IPR003597">
    <property type="entry name" value="Ig_C1-set"/>
</dbReference>
<keyword evidence="14" id="KW-1185">Reference proteome</keyword>
<evidence type="ECO:0000256" key="11">
    <source>
        <dbReference type="SAM" id="SignalP"/>
    </source>
</evidence>
<evidence type="ECO:0000313" key="14">
    <source>
        <dbReference type="Proteomes" id="UP001474421"/>
    </source>
</evidence>
<dbReference type="InterPro" id="IPR003006">
    <property type="entry name" value="Ig/MHC_CS"/>
</dbReference>
<dbReference type="InterPro" id="IPR036179">
    <property type="entry name" value="Ig-like_dom_sf"/>
</dbReference>
<keyword evidence="11" id="KW-0732">Signal</keyword>
<dbReference type="PANTHER" id="PTHR19944">
    <property type="entry name" value="MHC CLASS II-RELATED"/>
    <property type="match status" value="1"/>
</dbReference>
<gene>
    <name evidence="13" type="ORF">NXF25_004076</name>
</gene>
<keyword evidence="5" id="KW-1064">Adaptive immunity</keyword>
<evidence type="ECO:0000313" key="13">
    <source>
        <dbReference type="EMBL" id="KAK9405302.1"/>
    </source>
</evidence>
<dbReference type="GO" id="GO:0042613">
    <property type="term" value="C:MHC class II protein complex"/>
    <property type="evidence" value="ECO:0007669"/>
    <property type="project" value="UniProtKB-KW"/>
</dbReference>
<evidence type="ECO:0000256" key="5">
    <source>
        <dbReference type="ARBA" id="ARBA00023130"/>
    </source>
</evidence>
<dbReference type="InterPro" id="IPR013783">
    <property type="entry name" value="Ig-like_fold"/>
</dbReference>
<dbReference type="GO" id="GO:0002250">
    <property type="term" value="P:adaptive immune response"/>
    <property type="evidence" value="ECO:0007669"/>
    <property type="project" value="UniProtKB-KW"/>
</dbReference>
<dbReference type="Gene3D" id="2.60.40.10">
    <property type="entry name" value="Immunoglobulins"/>
    <property type="match status" value="1"/>
</dbReference>
<dbReference type="SMART" id="SM00921">
    <property type="entry name" value="MHC_II_beta"/>
    <property type="match status" value="1"/>
</dbReference>
<feature type="chain" id="PRO_5043587064" evidence="11">
    <location>
        <begin position="19"/>
        <end position="276"/>
    </location>
</feature>
<keyword evidence="3" id="KW-0391">Immunity</keyword>
<name>A0AAW1BUT6_CROAD</name>
<evidence type="ECO:0000256" key="7">
    <source>
        <dbReference type="ARBA" id="ARBA00023157"/>
    </source>
</evidence>